<feature type="transmembrane region" description="Helical" evidence="7">
    <location>
        <begin position="196"/>
        <end position="215"/>
    </location>
</feature>
<evidence type="ECO:0000259" key="8">
    <source>
        <dbReference type="PROSITE" id="PS50850"/>
    </source>
</evidence>
<dbReference type="GO" id="GO:0022857">
    <property type="term" value="F:transmembrane transporter activity"/>
    <property type="evidence" value="ECO:0007669"/>
    <property type="project" value="InterPro"/>
</dbReference>
<dbReference type="Gene3D" id="1.20.1250.20">
    <property type="entry name" value="MFS general substrate transporter like domains"/>
    <property type="match status" value="1"/>
</dbReference>
<organism evidence="9 10">
    <name type="scientific">Paenibacillus durus ATCC 35681</name>
    <dbReference type="NCBI Taxonomy" id="1333534"/>
    <lineage>
        <taxon>Bacteria</taxon>
        <taxon>Bacillati</taxon>
        <taxon>Bacillota</taxon>
        <taxon>Bacilli</taxon>
        <taxon>Bacillales</taxon>
        <taxon>Paenibacillaceae</taxon>
        <taxon>Paenibacillus</taxon>
    </lineage>
</organism>
<feature type="transmembrane region" description="Helical" evidence="7">
    <location>
        <begin position="354"/>
        <end position="375"/>
    </location>
</feature>
<evidence type="ECO:0000256" key="3">
    <source>
        <dbReference type="ARBA" id="ARBA00022475"/>
    </source>
</evidence>
<dbReference type="Proteomes" id="UP000034189">
    <property type="component" value="Chromosome"/>
</dbReference>
<dbReference type="InterPro" id="IPR004638">
    <property type="entry name" value="EmrB-like"/>
</dbReference>
<evidence type="ECO:0000256" key="1">
    <source>
        <dbReference type="ARBA" id="ARBA00004651"/>
    </source>
</evidence>
<feature type="transmembrane region" description="Helical" evidence="7">
    <location>
        <begin position="267"/>
        <end position="290"/>
    </location>
</feature>
<accession>A0A0F7FFU6</accession>
<feature type="transmembrane region" description="Helical" evidence="7">
    <location>
        <begin position="46"/>
        <end position="64"/>
    </location>
</feature>
<dbReference type="AlphaFoldDB" id="A0A0F7FFU6"/>
<feature type="transmembrane region" description="Helical" evidence="7">
    <location>
        <begin position="162"/>
        <end position="184"/>
    </location>
</feature>
<reference evidence="9 10" key="2">
    <citation type="journal article" date="2016" name="Genome Announc.">
        <title>Genome Sequence of a Gram-Positive Diazotroph, Paenibacillus durus Type Strain ATCC 35681.</title>
        <authorList>
            <person name="Halim M.A."/>
            <person name="Rahman A.Y."/>
            <person name="Sim K.S."/>
            <person name="Yam H.C."/>
            <person name="Rahim A.A."/>
            <person name="Ghazali A.H."/>
            <person name="Najimudin N."/>
        </authorList>
    </citation>
    <scope>NUCLEOTIDE SEQUENCE [LARGE SCALE GENOMIC DNA]</scope>
    <source>
        <strain evidence="9 10">ATCC 35681</strain>
    </source>
</reference>
<keyword evidence="2" id="KW-0813">Transport</keyword>
<feature type="transmembrane region" description="Helical" evidence="7">
    <location>
        <begin position="387"/>
        <end position="414"/>
    </location>
</feature>
<feature type="transmembrane region" description="Helical" evidence="7">
    <location>
        <begin position="138"/>
        <end position="156"/>
    </location>
</feature>
<evidence type="ECO:0000256" key="7">
    <source>
        <dbReference type="SAM" id="Phobius"/>
    </source>
</evidence>
<evidence type="ECO:0000256" key="2">
    <source>
        <dbReference type="ARBA" id="ARBA00022448"/>
    </source>
</evidence>
<feature type="transmembrane region" description="Helical" evidence="7">
    <location>
        <begin position="469"/>
        <end position="491"/>
    </location>
</feature>
<dbReference type="PATRIC" id="fig|1333534.5.peg.144"/>
<dbReference type="EMBL" id="CP011114">
    <property type="protein sequence ID" value="AKG37525.1"/>
    <property type="molecule type" value="Genomic_DNA"/>
</dbReference>
<reference evidence="9 10" key="1">
    <citation type="submission" date="2015-03" db="EMBL/GenBank/DDBJ databases">
        <authorList>
            <person name="Abdul Halim M."/>
        </authorList>
    </citation>
    <scope>NUCLEOTIDE SEQUENCE [LARGE SCALE GENOMIC DNA]</scope>
    <source>
        <strain evidence="9 10">ATCC 35681</strain>
    </source>
</reference>
<evidence type="ECO:0000313" key="10">
    <source>
        <dbReference type="Proteomes" id="UP000034189"/>
    </source>
</evidence>
<keyword evidence="4 7" id="KW-0812">Transmembrane</keyword>
<dbReference type="PANTHER" id="PTHR23501:SF170">
    <property type="entry name" value="MULTIDRUG RESISTANCE PROTEIN 3"/>
    <property type="match status" value="1"/>
</dbReference>
<dbReference type="FunFam" id="1.20.1720.10:FF:000004">
    <property type="entry name" value="EmrB/QacA family drug resistance transporter"/>
    <property type="match status" value="1"/>
</dbReference>
<protein>
    <submittedName>
        <fullName evidence="9">Multidrug transporter</fullName>
    </submittedName>
</protein>
<evidence type="ECO:0000256" key="5">
    <source>
        <dbReference type="ARBA" id="ARBA00022989"/>
    </source>
</evidence>
<comment type="subcellular location">
    <subcellularLocation>
        <location evidence="1">Cell membrane</location>
        <topology evidence="1">Multi-pass membrane protein</topology>
    </subcellularLocation>
</comment>
<keyword evidence="3" id="KW-1003">Cell membrane</keyword>
<dbReference type="SUPFAM" id="SSF103473">
    <property type="entry name" value="MFS general substrate transporter"/>
    <property type="match status" value="1"/>
</dbReference>
<dbReference type="NCBIfam" id="TIGR00711">
    <property type="entry name" value="efflux_EmrB"/>
    <property type="match status" value="1"/>
</dbReference>
<evidence type="ECO:0000256" key="6">
    <source>
        <dbReference type="ARBA" id="ARBA00023136"/>
    </source>
</evidence>
<evidence type="ECO:0000256" key="4">
    <source>
        <dbReference type="ARBA" id="ARBA00022692"/>
    </source>
</evidence>
<dbReference type="GO" id="GO:0005886">
    <property type="term" value="C:plasma membrane"/>
    <property type="evidence" value="ECO:0007669"/>
    <property type="project" value="UniProtKB-SubCell"/>
</dbReference>
<sequence length="514" mass="55341">MTVSKQKKGIILISILLGFILSSLDNTIISASMGNIIADIGGLDKITWMFTTYALAGTSTMLIFGKLSDMFGRKTFYLIGIGLFLLGSALCGTAGSIEQLIVYRVIQGIGSGAIFPISLSLIYTLFNDPKDAAKMSGLFGAVLGLSSIGGPLLGAWVSESLNWRWCFYINLPIGIVSFVSLLCTLRESRSEAKPKIDILGALLIVIMTVSAMFALELGGKDYAWSSWLIIGLFAISALAMIAFYFVEQRASEPIVPLQLFKNRMVTGTNIVVFCQGALLFSAMTYLPLYAMYVFDGFSVKLLLTPLMLSMICGSVLIGYLQAHFRVRTVMFVNMVLGIGISILLMNLSLEVPHWQIIALAVVLGLGVLGPLNNITQNAVAYSVDKRYIGVSASLVGFSRSIGGVMGVSVMAVIVNLQMKSSVTTAIGKFQLLPNPDPNRDPLNPETVFRFKDYFEPQLVSFYKLAMGNAINQGFALALCVTIIGAIAALTVGASKLHKRSDAASADTVTQSVSH</sequence>
<feature type="transmembrane region" description="Helical" evidence="7">
    <location>
        <begin position="329"/>
        <end position="348"/>
    </location>
</feature>
<dbReference type="Gene3D" id="1.20.1720.10">
    <property type="entry name" value="Multidrug resistance protein D"/>
    <property type="match status" value="1"/>
</dbReference>
<feature type="transmembrane region" description="Helical" evidence="7">
    <location>
        <begin position="76"/>
        <end position="95"/>
    </location>
</feature>
<dbReference type="HOGENOM" id="CLU_000960_2_5_9"/>
<feature type="domain" description="Major facilitator superfamily (MFS) profile" evidence="8">
    <location>
        <begin position="11"/>
        <end position="496"/>
    </location>
</feature>
<keyword evidence="5 7" id="KW-1133">Transmembrane helix</keyword>
<evidence type="ECO:0000313" key="9">
    <source>
        <dbReference type="EMBL" id="AKG37525.1"/>
    </source>
</evidence>
<dbReference type="Pfam" id="PF07690">
    <property type="entry name" value="MFS_1"/>
    <property type="match status" value="1"/>
</dbReference>
<dbReference type="PANTHER" id="PTHR23501">
    <property type="entry name" value="MAJOR FACILITATOR SUPERFAMILY"/>
    <property type="match status" value="1"/>
</dbReference>
<dbReference type="InterPro" id="IPR011701">
    <property type="entry name" value="MFS"/>
</dbReference>
<name>A0A0F7FFU6_PAEDU</name>
<feature type="transmembrane region" description="Helical" evidence="7">
    <location>
        <begin position="302"/>
        <end position="322"/>
    </location>
</feature>
<feature type="transmembrane region" description="Helical" evidence="7">
    <location>
        <begin position="227"/>
        <end position="246"/>
    </location>
</feature>
<proteinExistence type="predicted"/>
<dbReference type="InterPro" id="IPR020846">
    <property type="entry name" value="MFS_dom"/>
</dbReference>
<gene>
    <name evidence="9" type="ORF">VK70_00640</name>
</gene>
<keyword evidence="6 7" id="KW-0472">Membrane</keyword>
<dbReference type="PROSITE" id="PS50850">
    <property type="entry name" value="MFS"/>
    <property type="match status" value="1"/>
</dbReference>
<dbReference type="InterPro" id="IPR036259">
    <property type="entry name" value="MFS_trans_sf"/>
</dbReference>
<feature type="transmembrane region" description="Helical" evidence="7">
    <location>
        <begin position="101"/>
        <end position="126"/>
    </location>
</feature>